<sequence>MMQFRKPMIVACLMAALVSPLAQSSALANPVEQLDIGRLKIEQQSGSYIQFDLKDGKSIRVDDRGGAFWPQIATDSHGRFYIGDKILSADTGRLIADDHKLERVILGPHYRIEPDVSGRAFRIAEGKETCTLTLKSLGFQAKDARALELLKSTSIRFVDSSGPLIGLLTFVSNEPSDTRYRTVKIEPESCRIVASTDLGNPDNLVELGWSPQGHWWIVGSTETTLLRSNDGARWSVVKLPEQISELVSAYVADDQHIWLAAVDSTLALDDGPLIVHSEDGGKSWAPLKWGDPLIKDIPPFWLEGQIRAHAKEMN</sequence>
<evidence type="ECO:0000313" key="3">
    <source>
        <dbReference type="Proteomes" id="UP000185151"/>
    </source>
</evidence>
<reference evidence="2 3" key="1">
    <citation type="submission" date="2016-11" db="EMBL/GenBank/DDBJ databases">
        <authorList>
            <person name="Jaros S."/>
            <person name="Januszkiewicz K."/>
            <person name="Wedrychowicz H."/>
        </authorList>
    </citation>
    <scope>NUCLEOTIDE SEQUENCE [LARGE SCALE GENOMIC DNA]</scope>
    <source>
        <strain evidence="2 3">GAS95</strain>
    </source>
</reference>
<dbReference type="OrthoDB" id="9088702at2"/>
<name>A0A1N6L6Y7_9BURK</name>
<dbReference type="RefSeq" id="WP_074301153.1">
    <property type="nucleotide sequence ID" value="NZ_FSRU01000002.1"/>
</dbReference>
<dbReference type="InterPro" id="IPR036278">
    <property type="entry name" value="Sialidase_sf"/>
</dbReference>
<dbReference type="Proteomes" id="UP000185151">
    <property type="component" value="Unassembled WGS sequence"/>
</dbReference>
<accession>A0A1N6L6Y7</accession>
<dbReference type="SUPFAM" id="SSF50939">
    <property type="entry name" value="Sialidases"/>
    <property type="match status" value="1"/>
</dbReference>
<feature type="chain" id="PRO_5012365114" evidence="1">
    <location>
        <begin position="29"/>
        <end position="314"/>
    </location>
</feature>
<organism evidence="2 3">
    <name type="scientific">Paraburkholderia phenazinium</name>
    <dbReference type="NCBI Taxonomy" id="60549"/>
    <lineage>
        <taxon>Bacteria</taxon>
        <taxon>Pseudomonadati</taxon>
        <taxon>Pseudomonadota</taxon>
        <taxon>Betaproteobacteria</taxon>
        <taxon>Burkholderiales</taxon>
        <taxon>Burkholderiaceae</taxon>
        <taxon>Paraburkholderia</taxon>
    </lineage>
</organism>
<dbReference type="EMBL" id="FSRU01000002">
    <property type="protein sequence ID" value="SIO64525.1"/>
    <property type="molecule type" value="Genomic_DNA"/>
</dbReference>
<evidence type="ECO:0000313" key="2">
    <source>
        <dbReference type="EMBL" id="SIO64525.1"/>
    </source>
</evidence>
<protein>
    <submittedName>
        <fullName evidence="2">Uncharacterized protein</fullName>
    </submittedName>
</protein>
<proteinExistence type="predicted"/>
<evidence type="ECO:0000256" key="1">
    <source>
        <dbReference type="SAM" id="SignalP"/>
    </source>
</evidence>
<gene>
    <name evidence="2" type="ORF">SAMN05444165_6296</name>
</gene>
<feature type="signal peptide" evidence="1">
    <location>
        <begin position="1"/>
        <end position="28"/>
    </location>
</feature>
<dbReference type="AlphaFoldDB" id="A0A1N6L6Y7"/>
<keyword evidence="3" id="KW-1185">Reference proteome</keyword>
<keyword evidence="1" id="KW-0732">Signal</keyword>